<name>A0A2G9NDD9_AQUCT</name>
<organism evidence="1 2">
    <name type="scientific">Aquarana catesbeiana</name>
    <name type="common">American bullfrog</name>
    <name type="synonym">Rana catesbeiana</name>
    <dbReference type="NCBI Taxonomy" id="8400"/>
    <lineage>
        <taxon>Eukaryota</taxon>
        <taxon>Metazoa</taxon>
        <taxon>Chordata</taxon>
        <taxon>Craniata</taxon>
        <taxon>Vertebrata</taxon>
        <taxon>Euteleostomi</taxon>
        <taxon>Amphibia</taxon>
        <taxon>Batrachia</taxon>
        <taxon>Anura</taxon>
        <taxon>Neobatrachia</taxon>
        <taxon>Ranoidea</taxon>
        <taxon>Ranidae</taxon>
        <taxon>Aquarana</taxon>
    </lineage>
</organism>
<keyword evidence="2" id="KW-1185">Reference proteome</keyword>
<protein>
    <submittedName>
        <fullName evidence="1">Uncharacterized protein</fullName>
    </submittedName>
</protein>
<dbReference type="OrthoDB" id="512667at2759"/>
<sequence>MESINSFSPMDFQILYFTIYAPYPVKNDCEMQGCNQMSACPLLHVSLLWRSTGCSKITAMQRHFRYTL</sequence>
<dbReference type="Proteomes" id="UP000228934">
    <property type="component" value="Unassembled WGS sequence"/>
</dbReference>
<evidence type="ECO:0000313" key="2">
    <source>
        <dbReference type="Proteomes" id="UP000228934"/>
    </source>
</evidence>
<evidence type="ECO:0000313" key="1">
    <source>
        <dbReference type="EMBL" id="PIN89093.1"/>
    </source>
</evidence>
<dbReference type="EMBL" id="KV923309">
    <property type="protein sequence ID" value="PIN89093.1"/>
    <property type="molecule type" value="Genomic_DNA"/>
</dbReference>
<reference evidence="2" key="1">
    <citation type="journal article" date="2017" name="Nat. Commun.">
        <title>The North American bullfrog draft genome provides insight into hormonal regulation of long noncoding RNA.</title>
        <authorList>
            <person name="Hammond S.A."/>
            <person name="Warren R.L."/>
            <person name="Vandervalk B.P."/>
            <person name="Kucuk E."/>
            <person name="Khan H."/>
            <person name="Gibb E.A."/>
            <person name="Pandoh P."/>
            <person name="Kirk H."/>
            <person name="Zhao Y."/>
            <person name="Jones M."/>
            <person name="Mungall A.J."/>
            <person name="Coope R."/>
            <person name="Pleasance S."/>
            <person name="Moore R.A."/>
            <person name="Holt R.A."/>
            <person name="Round J.M."/>
            <person name="Ohora S."/>
            <person name="Walle B.V."/>
            <person name="Veldhoen N."/>
            <person name="Helbing C.C."/>
            <person name="Birol I."/>
        </authorList>
    </citation>
    <scope>NUCLEOTIDE SEQUENCE [LARGE SCALE GENOMIC DNA]</scope>
</reference>
<dbReference type="AlphaFoldDB" id="A0A2G9NDD9"/>
<gene>
    <name evidence="1" type="ORF">AB205_0161780</name>
</gene>
<accession>A0A2G9NDD9</accession>
<proteinExistence type="predicted"/>